<dbReference type="SUPFAM" id="SSF53448">
    <property type="entry name" value="Nucleotide-diphospho-sugar transferases"/>
    <property type="match status" value="1"/>
</dbReference>
<dbReference type="PANTHER" id="PTHR22916:SF3">
    <property type="entry name" value="UDP-GLCNAC:BETAGAL BETA-1,3-N-ACETYLGLUCOSAMINYLTRANSFERASE-LIKE PROTEIN 1"/>
    <property type="match status" value="1"/>
</dbReference>
<dbReference type="GO" id="GO:0016758">
    <property type="term" value="F:hexosyltransferase activity"/>
    <property type="evidence" value="ECO:0007669"/>
    <property type="project" value="UniProtKB-ARBA"/>
</dbReference>
<dbReference type="Gene3D" id="3.90.550.10">
    <property type="entry name" value="Spore Coat Polysaccharide Biosynthesis Protein SpsA, Chain A"/>
    <property type="match status" value="1"/>
</dbReference>
<dbReference type="AlphaFoldDB" id="D9YYZ4"/>
<accession>D9YYZ4</accession>
<organism evidence="2">
    <name type="scientific">Proteus mirabilis</name>
    <dbReference type="NCBI Taxonomy" id="584"/>
    <lineage>
        <taxon>Bacteria</taxon>
        <taxon>Pseudomonadati</taxon>
        <taxon>Pseudomonadota</taxon>
        <taxon>Gammaproteobacteria</taxon>
        <taxon>Enterobacterales</taxon>
        <taxon>Morganellaceae</taxon>
        <taxon>Proteus</taxon>
    </lineage>
</organism>
<gene>
    <name evidence="2" type="primary">wemE</name>
</gene>
<dbReference type="CAZy" id="GT2">
    <property type="family name" value="Glycosyltransferase Family 2"/>
</dbReference>
<dbReference type="CDD" id="cd00761">
    <property type="entry name" value="Glyco_tranf_GTA_type"/>
    <property type="match status" value="1"/>
</dbReference>
<proteinExistence type="predicted"/>
<dbReference type="EMBL" id="GU254059">
    <property type="protein sequence ID" value="ADL32281.1"/>
    <property type="molecule type" value="Genomic_DNA"/>
</dbReference>
<protein>
    <submittedName>
        <fullName evidence="2">WemE</fullName>
    </submittedName>
</protein>
<evidence type="ECO:0000259" key="1">
    <source>
        <dbReference type="Pfam" id="PF00535"/>
    </source>
</evidence>
<dbReference type="PANTHER" id="PTHR22916">
    <property type="entry name" value="GLYCOSYLTRANSFERASE"/>
    <property type="match status" value="1"/>
</dbReference>
<sequence length="248" mass="29030">MNIEKKDYLVSIIMPCFNSEKYISEAIESVLKQTYSNFELIIIDDNSTDSTLKIINSFRDNRITIISFDENQGAGVARNKGIEVANGRFIAFLDSDDLWSKNKLEAQIKFMLDNNYHLTYSYYQCFDKNGISNIKTPPLSISYNKLLYCNIIGCLTAIYDSYIIGKQYMPLIRKRQDMGLWLKILKQYGDAYCLPYVLAPYRTDSGMTKNKFNAALYQWKFYKHELKFNLIKSLYYFIGYTYNGLFKK</sequence>
<reference evidence="2" key="1">
    <citation type="journal article" date="2010" name="Appl. Environ. Microbiol.">
        <title>Molecular and genetic analyses of the putative Proteus O antigen gene locus.</title>
        <authorList>
            <person name="Wang Q."/>
            <person name="Torzewska A."/>
            <person name="Ruan X."/>
            <person name="Wang X."/>
            <person name="Rozalski A."/>
            <person name="Shao Z."/>
            <person name="Guo X."/>
            <person name="Zhou H."/>
            <person name="Feng L."/>
            <person name="Wang L."/>
        </authorList>
    </citation>
    <scope>NUCLEOTIDE SEQUENCE</scope>
    <source>
        <strain evidence="2">CCUG 4637</strain>
    </source>
</reference>
<evidence type="ECO:0000313" key="2">
    <source>
        <dbReference type="EMBL" id="ADL32281.1"/>
    </source>
</evidence>
<dbReference type="InterPro" id="IPR001173">
    <property type="entry name" value="Glyco_trans_2-like"/>
</dbReference>
<dbReference type="InterPro" id="IPR029044">
    <property type="entry name" value="Nucleotide-diphossugar_trans"/>
</dbReference>
<dbReference type="Pfam" id="PF00535">
    <property type="entry name" value="Glycos_transf_2"/>
    <property type="match status" value="1"/>
</dbReference>
<feature type="domain" description="Glycosyltransferase 2-like" evidence="1">
    <location>
        <begin position="11"/>
        <end position="133"/>
    </location>
</feature>
<name>D9YYZ4_PROMI</name>